<protein>
    <submittedName>
        <fullName evidence="1">Pto kinase interactor 1</fullName>
    </submittedName>
</protein>
<keyword evidence="1" id="KW-0808">Transferase</keyword>
<evidence type="ECO:0000313" key="1">
    <source>
        <dbReference type="EMBL" id="KZV33651.1"/>
    </source>
</evidence>
<reference evidence="1 2" key="1">
    <citation type="journal article" date="2015" name="Proc. Natl. Acad. Sci. U.S.A.">
        <title>The resurrection genome of Boea hygrometrica: A blueprint for survival of dehydration.</title>
        <authorList>
            <person name="Xiao L."/>
            <person name="Yang G."/>
            <person name="Zhang L."/>
            <person name="Yang X."/>
            <person name="Zhao S."/>
            <person name="Ji Z."/>
            <person name="Zhou Q."/>
            <person name="Hu M."/>
            <person name="Wang Y."/>
            <person name="Chen M."/>
            <person name="Xu Y."/>
            <person name="Jin H."/>
            <person name="Xiao X."/>
            <person name="Hu G."/>
            <person name="Bao F."/>
            <person name="Hu Y."/>
            <person name="Wan P."/>
            <person name="Li L."/>
            <person name="Deng X."/>
            <person name="Kuang T."/>
            <person name="Xiang C."/>
            <person name="Zhu J.K."/>
            <person name="Oliver M.J."/>
            <person name="He Y."/>
        </authorList>
    </citation>
    <scope>NUCLEOTIDE SEQUENCE [LARGE SCALE GENOMIC DNA]</scope>
    <source>
        <strain evidence="2">cv. XS01</strain>
    </source>
</reference>
<keyword evidence="1" id="KW-0418">Kinase</keyword>
<dbReference type="OrthoDB" id="1727301at2759"/>
<sequence length="110" mass="12768">MLHYRGFQQNVSCCEEDDMHRATDNGLYMKTYSADIRFQDYEINQRVFAGHPAGYRAIEVETKDIQTINMLPISSPTVSVDELKDIIDNFGTKSLILRIIWKGVPWHVEM</sequence>
<proteinExistence type="predicted"/>
<gene>
    <name evidence="1" type="ORF">F511_12350</name>
</gene>
<dbReference type="Proteomes" id="UP000250235">
    <property type="component" value="Unassembled WGS sequence"/>
</dbReference>
<dbReference type="EMBL" id="KV005707">
    <property type="protein sequence ID" value="KZV33651.1"/>
    <property type="molecule type" value="Genomic_DNA"/>
</dbReference>
<dbReference type="GO" id="GO:0016301">
    <property type="term" value="F:kinase activity"/>
    <property type="evidence" value="ECO:0007669"/>
    <property type="project" value="UniProtKB-KW"/>
</dbReference>
<organism evidence="1 2">
    <name type="scientific">Dorcoceras hygrometricum</name>
    <dbReference type="NCBI Taxonomy" id="472368"/>
    <lineage>
        <taxon>Eukaryota</taxon>
        <taxon>Viridiplantae</taxon>
        <taxon>Streptophyta</taxon>
        <taxon>Embryophyta</taxon>
        <taxon>Tracheophyta</taxon>
        <taxon>Spermatophyta</taxon>
        <taxon>Magnoliopsida</taxon>
        <taxon>eudicotyledons</taxon>
        <taxon>Gunneridae</taxon>
        <taxon>Pentapetalae</taxon>
        <taxon>asterids</taxon>
        <taxon>lamiids</taxon>
        <taxon>Lamiales</taxon>
        <taxon>Gesneriaceae</taxon>
        <taxon>Didymocarpoideae</taxon>
        <taxon>Trichosporeae</taxon>
        <taxon>Loxocarpinae</taxon>
        <taxon>Dorcoceras</taxon>
    </lineage>
</organism>
<accession>A0A2Z7BNY9</accession>
<dbReference type="AlphaFoldDB" id="A0A2Z7BNY9"/>
<evidence type="ECO:0000313" key="2">
    <source>
        <dbReference type="Proteomes" id="UP000250235"/>
    </source>
</evidence>
<name>A0A2Z7BNY9_9LAMI</name>
<keyword evidence="2" id="KW-1185">Reference proteome</keyword>